<dbReference type="AlphaFoldDB" id="A0A0R3VWE9"/>
<dbReference type="InterPro" id="IPR008936">
    <property type="entry name" value="Rho_GTPase_activation_prot"/>
</dbReference>
<protein>
    <submittedName>
        <fullName evidence="6">Rho-GAP domain-containing protein</fullName>
    </submittedName>
</protein>
<evidence type="ECO:0000256" key="2">
    <source>
        <dbReference type="SAM" id="MobiDB-lite"/>
    </source>
</evidence>
<evidence type="ECO:0000313" key="6">
    <source>
        <dbReference type="WBParaSite" id="TASK_0000174301-mRNA-1"/>
    </source>
</evidence>
<feature type="compositionally biased region" description="Basic and acidic residues" evidence="2">
    <location>
        <begin position="512"/>
        <end position="522"/>
    </location>
</feature>
<dbReference type="STRING" id="60517.A0A0R3VWE9"/>
<dbReference type="EMBL" id="UYRS01000559">
    <property type="protein sequence ID" value="VDK23593.1"/>
    <property type="molecule type" value="Genomic_DNA"/>
</dbReference>
<name>A0A0R3VWE9_TAEAS</name>
<dbReference type="GO" id="GO:0032956">
    <property type="term" value="P:regulation of actin cytoskeleton organization"/>
    <property type="evidence" value="ECO:0007669"/>
    <property type="project" value="TreeGrafter"/>
</dbReference>
<dbReference type="GO" id="GO:0007165">
    <property type="term" value="P:signal transduction"/>
    <property type="evidence" value="ECO:0007669"/>
    <property type="project" value="InterPro"/>
</dbReference>
<dbReference type="InterPro" id="IPR000198">
    <property type="entry name" value="RhoGAP_dom"/>
</dbReference>
<evidence type="ECO:0000313" key="5">
    <source>
        <dbReference type="Proteomes" id="UP000282613"/>
    </source>
</evidence>
<reference evidence="6" key="1">
    <citation type="submission" date="2017-02" db="UniProtKB">
        <authorList>
            <consortium name="WormBaseParasite"/>
        </authorList>
    </citation>
    <scope>IDENTIFICATION</scope>
</reference>
<proteinExistence type="predicted"/>
<evidence type="ECO:0000259" key="3">
    <source>
        <dbReference type="PROSITE" id="PS50238"/>
    </source>
</evidence>
<dbReference type="SUPFAM" id="SSF48350">
    <property type="entry name" value="GTPase activation domain, GAP"/>
    <property type="match status" value="1"/>
</dbReference>
<feature type="compositionally biased region" description="Pro residues" evidence="2">
    <location>
        <begin position="249"/>
        <end position="260"/>
    </location>
</feature>
<feature type="compositionally biased region" description="Acidic residues" evidence="2">
    <location>
        <begin position="375"/>
        <end position="413"/>
    </location>
</feature>
<dbReference type="InterPro" id="IPR047165">
    <property type="entry name" value="RHG17/44/SH3BP1-like"/>
</dbReference>
<dbReference type="Proteomes" id="UP000282613">
    <property type="component" value="Unassembled WGS sequence"/>
</dbReference>
<gene>
    <name evidence="4" type="ORF">TASK_LOCUS1744</name>
</gene>
<dbReference type="PANTHER" id="PTHR14130:SF14">
    <property type="entry name" value="RHO GTPASE-ACTIVATING PROTEIN 92B"/>
    <property type="match status" value="1"/>
</dbReference>
<feature type="compositionally biased region" description="Polar residues" evidence="2">
    <location>
        <begin position="291"/>
        <end position="310"/>
    </location>
</feature>
<evidence type="ECO:0000313" key="4">
    <source>
        <dbReference type="EMBL" id="VDK23593.1"/>
    </source>
</evidence>
<feature type="compositionally biased region" description="Basic and acidic residues" evidence="2">
    <location>
        <begin position="446"/>
        <end position="471"/>
    </location>
</feature>
<evidence type="ECO:0000256" key="1">
    <source>
        <dbReference type="ARBA" id="ARBA00022468"/>
    </source>
</evidence>
<dbReference type="SMART" id="SM00324">
    <property type="entry name" value="RhoGAP"/>
    <property type="match status" value="1"/>
</dbReference>
<feature type="compositionally biased region" description="Low complexity" evidence="2">
    <location>
        <begin position="414"/>
        <end position="434"/>
    </location>
</feature>
<dbReference type="Gene3D" id="1.10.555.10">
    <property type="entry name" value="Rho GTPase activation protein"/>
    <property type="match status" value="1"/>
</dbReference>
<dbReference type="GO" id="GO:0005096">
    <property type="term" value="F:GTPase activator activity"/>
    <property type="evidence" value="ECO:0007669"/>
    <property type="project" value="UniProtKB-KW"/>
</dbReference>
<accession>A0A0R3VWE9</accession>
<feature type="region of interest" description="Disordered" evidence="2">
    <location>
        <begin position="217"/>
        <end position="550"/>
    </location>
</feature>
<reference evidence="4 5" key="2">
    <citation type="submission" date="2018-11" db="EMBL/GenBank/DDBJ databases">
        <authorList>
            <consortium name="Pathogen Informatics"/>
        </authorList>
    </citation>
    <scope>NUCLEOTIDE SEQUENCE [LARGE SCALE GENOMIC DNA]</scope>
</reference>
<feature type="compositionally biased region" description="Basic residues" evidence="2">
    <location>
        <begin position="472"/>
        <end position="483"/>
    </location>
</feature>
<keyword evidence="5" id="KW-1185">Reference proteome</keyword>
<feature type="compositionally biased region" description="Polar residues" evidence="2">
    <location>
        <begin position="327"/>
        <end position="338"/>
    </location>
</feature>
<organism evidence="6">
    <name type="scientific">Taenia asiatica</name>
    <name type="common">Asian tapeworm</name>
    <dbReference type="NCBI Taxonomy" id="60517"/>
    <lineage>
        <taxon>Eukaryota</taxon>
        <taxon>Metazoa</taxon>
        <taxon>Spiralia</taxon>
        <taxon>Lophotrochozoa</taxon>
        <taxon>Platyhelminthes</taxon>
        <taxon>Cestoda</taxon>
        <taxon>Eucestoda</taxon>
        <taxon>Cyclophyllidea</taxon>
        <taxon>Taeniidae</taxon>
        <taxon>Taenia</taxon>
    </lineage>
</organism>
<feature type="domain" description="Rho-GAP" evidence="3">
    <location>
        <begin position="20"/>
        <end position="194"/>
    </location>
</feature>
<dbReference type="GO" id="GO:0035020">
    <property type="term" value="P:regulation of Rac protein signal transduction"/>
    <property type="evidence" value="ECO:0007669"/>
    <property type="project" value="TreeGrafter"/>
</dbReference>
<dbReference type="PROSITE" id="PS50238">
    <property type="entry name" value="RHOGAP"/>
    <property type="match status" value="1"/>
</dbReference>
<dbReference type="Pfam" id="PF00620">
    <property type="entry name" value="RhoGAP"/>
    <property type="match status" value="1"/>
</dbReference>
<dbReference type="CDD" id="cd00159">
    <property type="entry name" value="RhoGAP"/>
    <property type="match status" value="1"/>
</dbReference>
<dbReference type="WBParaSite" id="TASK_0000174301-mRNA-1">
    <property type="protein sequence ID" value="TASK_0000174301-mRNA-1"/>
    <property type="gene ID" value="TASK_0000174301"/>
</dbReference>
<dbReference type="PANTHER" id="PTHR14130">
    <property type="entry name" value="3BP-1 RELATED RHOGAP"/>
    <property type="match status" value="1"/>
</dbReference>
<keyword evidence="1" id="KW-0343">GTPase activation</keyword>
<feature type="compositionally biased region" description="Basic and acidic residues" evidence="2">
    <location>
        <begin position="484"/>
        <end position="504"/>
    </location>
</feature>
<sequence length="550" mass="60831">MSHFYSAFAVETASISYFGSSLQSHLDDQGYSVVLKKCLSYLMRRKAYAKEGIFRIAGQVTHIILLRSAIDNDKADDSLLDLCGVDAVGDVLKQYLRELPEPLLGNEFIKNWPGKAPPSTEIISTMRKHLPEENRKNFLLLLQFLLKVCKNKETSKMSADNLALTLWVNLCPNSNLIEGGNIVIHLFTHAEDLVAKENCVHVLESLSAAKIAKPPIKVIQTTHKPQKPERTYPMRTSAPEVPPKARSSAPPPPPPPPPISAPNHSPQVFVNEAGNLSTANIQPGSVGDAPYQQQQSLPNVPVTTFDSSNYRRARSVLETNTEKRVPNTLSPLPSSDTSVGRGHSMPIAFDEELPRPEGTPSNPTSVVEGKTEKKEEEEEEEKEKEEEEEEKEEEEDEDEDDDDDGDDDDDESEGTTSSDSSVSPETSTTDSSPKAVDKHKQKHKNRNDAKPSKKKKEKVEKRPEKSSSERHLKTKKDGKKKKEKANVKMRLDGSDAHGSRKADSSENVAELISKKQDLDQKRASSGGFLGSKDISNASADEVGSPRERKK</sequence>
<feature type="compositionally biased region" description="Polar residues" evidence="2">
    <location>
        <begin position="274"/>
        <end position="283"/>
    </location>
</feature>
<dbReference type="OrthoDB" id="19923at2759"/>